<feature type="domain" description="Dihydroxy-acid/6-phosphogluconate dehydratase C-terminal" evidence="6">
    <location>
        <begin position="39"/>
        <end position="230"/>
    </location>
</feature>
<comment type="similarity">
    <text evidence="1">Belongs to the IlvD/Edd family.</text>
</comment>
<dbReference type="GO" id="GO:0046872">
    <property type="term" value="F:metal ion binding"/>
    <property type="evidence" value="ECO:0007669"/>
    <property type="project" value="UniProtKB-KW"/>
</dbReference>
<dbReference type="InterPro" id="IPR020558">
    <property type="entry name" value="DiOHA_6PGluconate_deHydtase_CS"/>
</dbReference>
<gene>
    <name evidence="7" type="ORF">S01H1_58083</name>
</gene>
<evidence type="ECO:0000259" key="6">
    <source>
        <dbReference type="Pfam" id="PF24877"/>
    </source>
</evidence>
<dbReference type="GO" id="GO:0016836">
    <property type="term" value="F:hydro-lyase activity"/>
    <property type="evidence" value="ECO:0007669"/>
    <property type="project" value="TreeGrafter"/>
</dbReference>
<keyword evidence="2" id="KW-0479">Metal-binding</keyword>
<dbReference type="Pfam" id="PF24877">
    <property type="entry name" value="ILV_EDD_C"/>
    <property type="match status" value="1"/>
</dbReference>
<dbReference type="SUPFAM" id="SSF143975">
    <property type="entry name" value="IlvD/EDD N-terminal domain-like"/>
    <property type="match status" value="1"/>
</dbReference>
<organism evidence="7">
    <name type="scientific">marine sediment metagenome</name>
    <dbReference type="NCBI Taxonomy" id="412755"/>
    <lineage>
        <taxon>unclassified sequences</taxon>
        <taxon>metagenomes</taxon>
        <taxon>ecological metagenomes</taxon>
    </lineage>
</organism>
<evidence type="ECO:0000256" key="2">
    <source>
        <dbReference type="ARBA" id="ARBA00022723"/>
    </source>
</evidence>
<reference evidence="7" key="1">
    <citation type="journal article" date="2014" name="Front. Microbiol.">
        <title>High frequency of phylogenetically diverse reductive dehalogenase-homologous genes in deep subseafloor sedimentary metagenomes.</title>
        <authorList>
            <person name="Kawai M."/>
            <person name="Futagami T."/>
            <person name="Toyoda A."/>
            <person name="Takaki Y."/>
            <person name="Nishi S."/>
            <person name="Hori S."/>
            <person name="Arai W."/>
            <person name="Tsubouchi T."/>
            <person name="Morono Y."/>
            <person name="Uchiyama I."/>
            <person name="Ito T."/>
            <person name="Fujiyama A."/>
            <person name="Inagaki F."/>
            <person name="Takami H."/>
        </authorList>
    </citation>
    <scope>NUCLEOTIDE SEQUENCE</scope>
    <source>
        <strain evidence="7">Expedition CK06-06</strain>
    </source>
</reference>
<feature type="non-terminal residue" evidence="7">
    <location>
        <position position="1"/>
    </location>
</feature>
<proteinExistence type="inferred from homology"/>
<dbReference type="AlphaFoldDB" id="X0VWC7"/>
<sequence length="234" mass="24458">SAILNELSRVDGALDLSCITVTGRTLGENITGARIKDPEVIRTVTDPYSKDGGLALLFGNLAPQGAVVKTAAVDAAMMVHSGPARIYESQEEAVRGILNGEVQPGEVVVIRYEGPRGGPGMPEMLAPTSAIMGLGLGDKVALITDGRFSGGTRGACIGHVSPEAAERGPVAALCNEDIIHIDIPGHRLSVELSDEEIEARLSELPPFELKIKSGYLGRYARMVTSANTGAVMAV</sequence>
<dbReference type="Gene3D" id="3.50.30.80">
    <property type="entry name" value="IlvD/EDD C-terminal domain-like"/>
    <property type="match status" value="1"/>
</dbReference>
<dbReference type="GO" id="GO:0051536">
    <property type="term" value="F:iron-sulfur cluster binding"/>
    <property type="evidence" value="ECO:0007669"/>
    <property type="project" value="UniProtKB-KW"/>
</dbReference>
<keyword evidence="3" id="KW-0408">Iron</keyword>
<dbReference type="InterPro" id="IPR037237">
    <property type="entry name" value="IlvD/EDD_N"/>
</dbReference>
<evidence type="ECO:0000256" key="3">
    <source>
        <dbReference type="ARBA" id="ARBA00023004"/>
    </source>
</evidence>
<dbReference type="PANTHER" id="PTHR43661:SF3">
    <property type="entry name" value="D-XYLONATE DEHYDRATASE YAGF-RELATED"/>
    <property type="match status" value="1"/>
</dbReference>
<protein>
    <recommendedName>
        <fullName evidence="6">Dihydroxy-acid/6-phosphogluconate dehydratase C-terminal domain-containing protein</fullName>
    </recommendedName>
</protein>
<comment type="caution">
    <text evidence="7">The sequence shown here is derived from an EMBL/GenBank/DDBJ whole genome shotgun (WGS) entry which is preliminary data.</text>
</comment>
<accession>X0VWC7</accession>
<evidence type="ECO:0000256" key="1">
    <source>
        <dbReference type="ARBA" id="ARBA00006486"/>
    </source>
</evidence>
<dbReference type="PANTHER" id="PTHR43661">
    <property type="entry name" value="D-XYLONATE DEHYDRATASE"/>
    <property type="match status" value="1"/>
</dbReference>
<evidence type="ECO:0000256" key="5">
    <source>
        <dbReference type="ARBA" id="ARBA00023239"/>
    </source>
</evidence>
<keyword evidence="4" id="KW-0411">Iron-sulfur</keyword>
<dbReference type="PROSITE" id="PS00887">
    <property type="entry name" value="ILVD_EDD_2"/>
    <property type="match status" value="1"/>
</dbReference>
<dbReference type="SUPFAM" id="SSF52016">
    <property type="entry name" value="LeuD/IlvD-like"/>
    <property type="match status" value="1"/>
</dbReference>
<keyword evidence="5" id="KW-0456">Lyase</keyword>
<evidence type="ECO:0000313" key="7">
    <source>
        <dbReference type="EMBL" id="GAG16748.1"/>
    </source>
</evidence>
<dbReference type="GO" id="GO:0005829">
    <property type="term" value="C:cytosol"/>
    <property type="evidence" value="ECO:0007669"/>
    <property type="project" value="TreeGrafter"/>
</dbReference>
<dbReference type="FunFam" id="3.50.30.80:FF:000001">
    <property type="entry name" value="Dihydroxy-acid dehydratase"/>
    <property type="match status" value="1"/>
</dbReference>
<dbReference type="InterPro" id="IPR042096">
    <property type="entry name" value="Dihydro-acid_dehy_C"/>
</dbReference>
<name>X0VWC7_9ZZZZ</name>
<dbReference type="EMBL" id="BARS01037918">
    <property type="protein sequence ID" value="GAG16748.1"/>
    <property type="molecule type" value="Genomic_DNA"/>
</dbReference>
<evidence type="ECO:0000256" key="4">
    <source>
        <dbReference type="ARBA" id="ARBA00023014"/>
    </source>
</evidence>
<dbReference type="InterPro" id="IPR056740">
    <property type="entry name" value="ILV_EDD_C"/>
</dbReference>